<feature type="transmembrane region" description="Helical" evidence="7">
    <location>
        <begin position="129"/>
        <end position="146"/>
    </location>
</feature>
<dbReference type="Proteomes" id="UP000305238">
    <property type="component" value="Unassembled WGS sequence"/>
</dbReference>
<feature type="region of interest" description="Disordered" evidence="6">
    <location>
        <begin position="1"/>
        <end position="26"/>
    </location>
</feature>
<evidence type="ECO:0000256" key="5">
    <source>
        <dbReference type="ARBA" id="ARBA00023136"/>
    </source>
</evidence>
<keyword evidence="3 7" id="KW-0812">Transmembrane</keyword>
<keyword evidence="4 7" id="KW-1133">Transmembrane helix</keyword>
<evidence type="ECO:0000256" key="7">
    <source>
        <dbReference type="SAM" id="Phobius"/>
    </source>
</evidence>
<dbReference type="InterPro" id="IPR001851">
    <property type="entry name" value="ABC_transp_permease"/>
</dbReference>
<reference evidence="8 9" key="1">
    <citation type="submission" date="2019-05" db="EMBL/GenBank/DDBJ databases">
        <title>Draft genome sequence of Actinomadura geliboluensis A8036.</title>
        <authorList>
            <person name="Saricaoglu S."/>
            <person name="Isik K."/>
        </authorList>
    </citation>
    <scope>NUCLEOTIDE SEQUENCE [LARGE SCALE GENOMIC DNA]</scope>
    <source>
        <strain evidence="8 9">A8036</strain>
    </source>
</reference>
<dbReference type="OrthoDB" id="9814461at2"/>
<evidence type="ECO:0000256" key="2">
    <source>
        <dbReference type="ARBA" id="ARBA00022475"/>
    </source>
</evidence>
<evidence type="ECO:0000256" key="3">
    <source>
        <dbReference type="ARBA" id="ARBA00022692"/>
    </source>
</evidence>
<keyword evidence="5 7" id="KW-0472">Membrane</keyword>
<evidence type="ECO:0000256" key="1">
    <source>
        <dbReference type="ARBA" id="ARBA00004651"/>
    </source>
</evidence>
<feature type="transmembrane region" description="Helical" evidence="7">
    <location>
        <begin position="238"/>
        <end position="260"/>
    </location>
</feature>
<dbReference type="CDD" id="cd06581">
    <property type="entry name" value="TM_PBP1_LivM_like"/>
    <property type="match status" value="1"/>
</dbReference>
<dbReference type="PANTHER" id="PTHR30482:SF5">
    <property type="entry name" value="ABC TRANSPORTER PERMEASE PROTEIN"/>
    <property type="match status" value="1"/>
</dbReference>
<organism evidence="8 9">
    <name type="scientific">Actinomadura geliboluensis</name>
    <dbReference type="NCBI Taxonomy" id="882440"/>
    <lineage>
        <taxon>Bacteria</taxon>
        <taxon>Bacillati</taxon>
        <taxon>Actinomycetota</taxon>
        <taxon>Actinomycetes</taxon>
        <taxon>Streptosporangiales</taxon>
        <taxon>Thermomonosporaceae</taxon>
        <taxon>Actinomadura</taxon>
    </lineage>
</organism>
<dbReference type="PANTHER" id="PTHR30482">
    <property type="entry name" value="HIGH-AFFINITY BRANCHED-CHAIN AMINO ACID TRANSPORT SYSTEM PERMEASE"/>
    <property type="match status" value="1"/>
</dbReference>
<dbReference type="InterPro" id="IPR043428">
    <property type="entry name" value="LivM-like"/>
</dbReference>
<comment type="subcellular location">
    <subcellularLocation>
        <location evidence="1">Cell membrane</location>
        <topology evidence="1">Multi-pass membrane protein</topology>
    </subcellularLocation>
</comment>
<evidence type="ECO:0000256" key="6">
    <source>
        <dbReference type="SAM" id="MobiDB-lite"/>
    </source>
</evidence>
<keyword evidence="2" id="KW-1003">Cell membrane</keyword>
<proteinExistence type="predicted"/>
<accession>A0A5S4HBF7</accession>
<gene>
    <name evidence="8" type="ORF">ETD96_02460</name>
</gene>
<dbReference type="GO" id="GO:0015658">
    <property type="term" value="F:branched-chain amino acid transmembrane transporter activity"/>
    <property type="evidence" value="ECO:0007669"/>
    <property type="project" value="InterPro"/>
</dbReference>
<feature type="transmembrane region" description="Helical" evidence="7">
    <location>
        <begin position="48"/>
        <end position="68"/>
    </location>
</feature>
<keyword evidence="9" id="KW-1185">Reference proteome</keyword>
<feature type="transmembrane region" description="Helical" evidence="7">
    <location>
        <begin position="75"/>
        <end position="95"/>
    </location>
</feature>
<sequence>MTSTVSTRPGTGAASAPGGRPRPWTSRAPRAAAVAALLAVPLFTTPQWQAIAVFSVIYAIAALGLHVLTGMAGQVSLGHSAFVAVGGYTAIWLGADQGLPIWVWLPAAALVSAAVGLLVVPFAARLRGLYLAVVTLAVLFVAEYLWDVWETLTGGSKGRPSQSAVLFGHDLLDDVIIGRFMLTGDQQFFYLACAVLAVAAVAARNLSRTRPGRGFAAIRDRDLTAAVVGVPVARMKSAAFAVAAAYAGLAGALLVAYQTYAVPDQWDLMLSVELLAMIIIGGVGSLRGAIAGAVFVTAIPQVVTLLARVVPGISTTPSAGGGVSVDVLANFLYGLTVVAVLVFEPRGLAGISERVLDAAGRKNRKGRSDG</sequence>
<comment type="caution">
    <text evidence="8">The sequence shown here is derived from an EMBL/GenBank/DDBJ whole genome shotgun (WGS) entry which is preliminary data.</text>
</comment>
<dbReference type="GO" id="GO:0005886">
    <property type="term" value="C:plasma membrane"/>
    <property type="evidence" value="ECO:0007669"/>
    <property type="project" value="UniProtKB-SubCell"/>
</dbReference>
<dbReference type="RefSeq" id="WP_138633306.1">
    <property type="nucleotide sequence ID" value="NZ_VCKZ01000007.1"/>
</dbReference>
<feature type="transmembrane region" description="Helical" evidence="7">
    <location>
        <begin position="322"/>
        <end position="343"/>
    </location>
</feature>
<feature type="transmembrane region" description="Helical" evidence="7">
    <location>
        <begin position="101"/>
        <end position="122"/>
    </location>
</feature>
<evidence type="ECO:0000313" key="9">
    <source>
        <dbReference type="Proteomes" id="UP000305238"/>
    </source>
</evidence>
<protein>
    <submittedName>
        <fullName evidence="8">Branched-chain amino acid ABC transporter permease</fullName>
    </submittedName>
</protein>
<dbReference type="AlphaFoldDB" id="A0A5S4HBF7"/>
<evidence type="ECO:0000313" key="8">
    <source>
        <dbReference type="EMBL" id="TMR42081.1"/>
    </source>
</evidence>
<evidence type="ECO:0000256" key="4">
    <source>
        <dbReference type="ARBA" id="ARBA00022989"/>
    </source>
</evidence>
<dbReference type="EMBL" id="VCKZ01000007">
    <property type="protein sequence ID" value="TMR42081.1"/>
    <property type="molecule type" value="Genomic_DNA"/>
</dbReference>
<feature type="transmembrane region" description="Helical" evidence="7">
    <location>
        <begin position="188"/>
        <end position="206"/>
    </location>
</feature>
<dbReference type="Pfam" id="PF02653">
    <property type="entry name" value="BPD_transp_2"/>
    <property type="match status" value="1"/>
</dbReference>
<name>A0A5S4HBF7_9ACTN</name>